<dbReference type="PRINTS" id="PR00413">
    <property type="entry name" value="HADHALOGNASE"/>
</dbReference>
<feature type="active site" description="Nucleophile" evidence="3">
    <location>
        <position position="9"/>
    </location>
</feature>
<dbReference type="GO" id="GO:0006281">
    <property type="term" value="P:DNA repair"/>
    <property type="evidence" value="ECO:0007669"/>
    <property type="project" value="TreeGrafter"/>
</dbReference>
<evidence type="ECO:0000256" key="2">
    <source>
        <dbReference type="ARBA" id="ARBA00022842"/>
    </source>
</evidence>
<evidence type="ECO:0000256" key="1">
    <source>
        <dbReference type="ARBA" id="ARBA00022801"/>
    </source>
</evidence>
<dbReference type="SUPFAM" id="SSF56784">
    <property type="entry name" value="HAD-like"/>
    <property type="match status" value="1"/>
</dbReference>
<comment type="catalytic activity">
    <reaction evidence="3">
        <text>diphosphate + H2O = 2 phosphate + H(+)</text>
        <dbReference type="Rhea" id="RHEA:24576"/>
        <dbReference type="ChEBI" id="CHEBI:15377"/>
        <dbReference type="ChEBI" id="CHEBI:15378"/>
        <dbReference type="ChEBI" id="CHEBI:33019"/>
        <dbReference type="ChEBI" id="CHEBI:43474"/>
        <dbReference type="EC" id="3.6.1.1"/>
    </reaction>
</comment>
<dbReference type="GO" id="GO:0000287">
    <property type="term" value="F:magnesium ion binding"/>
    <property type="evidence" value="ECO:0007669"/>
    <property type="project" value="UniProtKB-UniRule"/>
</dbReference>
<proteinExistence type="inferred from homology"/>
<sequence length="215" mass="24198">MTINTILFDLDGTLINTNDLIIASFTHTLNHYYPGEYGRDDIVGFIGEPLYESFARMNKEGADDMVATYREHNIANHDLLVTEYEGVFQTIEILHKRGYKLGIVTTKMRNTVEMGLKLTKLDQFFDVVVTLDDVKNAKPHPEPLQQAMEKLGAKPEETMMVGDSQYDIKGGKNANVKTAAVVWTIKGKDFLAEFNPDYMLETMPDLLDIVGASVK</sequence>
<comment type="caution">
    <text evidence="4">The sequence shown here is derived from an EMBL/GenBank/DDBJ whole genome shotgun (WGS) entry which is preliminary data.</text>
</comment>
<dbReference type="AlphaFoldDB" id="A0A366Y452"/>
<dbReference type="InterPro" id="IPR006439">
    <property type="entry name" value="HAD-SF_hydro_IA"/>
</dbReference>
<dbReference type="NCBIfam" id="TIGR01662">
    <property type="entry name" value="HAD-SF-IIIA"/>
    <property type="match status" value="1"/>
</dbReference>
<dbReference type="SFLD" id="SFLDG01129">
    <property type="entry name" value="C1.5:_HAD__Beta-PGM__Phosphata"/>
    <property type="match status" value="1"/>
</dbReference>
<dbReference type="CDD" id="cd02616">
    <property type="entry name" value="HAD_PPase"/>
    <property type="match status" value="1"/>
</dbReference>
<dbReference type="NCBIfam" id="TIGR01509">
    <property type="entry name" value="HAD-SF-IA-v3"/>
    <property type="match status" value="1"/>
</dbReference>
<dbReference type="GO" id="GO:0005829">
    <property type="term" value="C:cytosol"/>
    <property type="evidence" value="ECO:0007669"/>
    <property type="project" value="TreeGrafter"/>
</dbReference>
<reference evidence="4 5" key="1">
    <citation type="submission" date="2018-07" db="EMBL/GenBank/DDBJ databases">
        <title>Lottiidibacillus patelloidae gen. nov., sp. nov., isolated from the intestinal tract of a marine limpet and the reclassification of B. taeanensis BH030017T, B. algicola KMM 3737T and B. hwajinpoensis SW-72T as genus Lottiidibacillus.</title>
        <authorList>
            <person name="Liu R."/>
            <person name="Huang Z."/>
        </authorList>
    </citation>
    <scope>NUCLEOTIDE SEQUENCE [LARGE SCALE GENOMIC DNA]</scope>
    <source>
        <strain evidence="4 5">BH030017</strain>
    </source>
</reference>
<evidence type="ECO:0000313" key="5">
    <source>
        <dbReference type="Proteomes" id="UP000253314"/>
    </source>
</evidence>
<keyword evidence="1 3" id="KW-0378">Hydrolase</keyword>
<comment type="similarity">
    <text evidence="3">Belongs to the HAD-like hydrolase superfamily. PpaX family.</text>
</comment>
<protein>
    <recommendedName>
        <fullName evidence="3">Pyrophosphatase PpaX</fullName>
        <ecNumber evidence="3">3.6.1.1</ecNumber>
    </recommendedName>
</protein>
<dbReference type="InterPro" id="IPR050155">
    <property type="entry name" value="HAD-like_hydrolase_sf"/>
</dbReference>
<evidence type="ECO:0000256" key="3">
    <source>
        <dbReference type="HAMAP-Rule" id="MF_01250"/>
    </source>
</evidence>
<keyword evidence="5" id="KW-1185">Reference proteome</keyword>
<dbReference type="Pfam" id="PF13419">
    <property type="entry name" value="HAD_2"/>
    <property type="match status" value="1"/>
</dbReference>
<evidence type="ECO:0000313" key="4">
    <source>
        <dbReference type="EMBL" id="RBW71193.1"/>
    </source>
</evidence>
<dbReference type="Gene3D" id="3.40.50.1000">
    <property type="entry name" value="HAD superfamily/HAD-like"/>
    <property type="match status" value="1"/>
</dbReference>
<dbReference type="OrthoDB" id="9807630at2"/>
<comment type="function">
    <text evidence="3">Hydrolyzes pyrophosphate formed during P-Ser-HPr dephosphorylation by HPrK/P. Might play a role in controlling the intracellular pyrophosphate pool.</text>
</comment>
<dbReference type="NCBIfam" id="NF009804">
    <property type="entry name" value="PRK13288.1"/>
    <property type="match status" value="1"/>
</dbReference>
<dbReference type="Proteomes" id="UP000253314">
    <property type="component" value="Unassembled WGS sequence"/>
</dbReference>
<dbReference type="Gene3D" id="1.10.150.240">
    <property type="entry name" value="Putative phosphatase, domain 2"/>
    <property type="match status" value="1"/>
</dbReference>
<dbReference type="HAMAP" id="MF_01250">
    <property type="entry name" value="Pyrophosphat_PpaX"/>
    <property type="match status" value="1"/>
</dbReference>
<dbReference type="InterPro" id="IPR006549">
    <property type="entry name" value="HAD-SF_hydro_IIIA"/>
</dbReference>
<organism evidence="4 5">
    <name type="scientific">Bacillus taeanensis</name>
    <dbReference type="NCBI Taxonomy" id="273032"/>
    <lineage>
        <taxon>Bacteria</taxon>
        <taxon>Bacillati</taxon>
        <taxon>Bacillota</taxon>
        <taxon>Bacilli</taxon>
        <taxon>Bacillales</taxon>
        <taxon>Bacillaceae</taxon>
        <taxon>Bacillus</taxon>
    </lineage>
</organism>
<gene>
    <name evidence="3" type="primary">ppaX</name>
    <name evidence="4" type="ORF">DS031_00095</name>
</gene>
<dbReference type="SFLD" id="SFLDS00003">
    <property type="entry name" value="Haloacid_Dehalogenase"/>
    <property type="match status" value="1"/>
</dbReference>
<dbReference type="EC" id="3.6.1.1" evidence="3"/>
<dbReference type="GO" id="GO:0004427">
    <property type="term" value="F:inorganic diphosphate phosphatase activity"/>
    <property type="evidence" value="ECO:0007669"/>
    <property type="project" value="UniProtKB-UniRule"/>
</dbReference>
<dbReference type="NCBIfam" id="TIGR01549">
    <property type="entry name" value="HAD-SF-IA-v1"/>
    <property type="match status" value="1"/>
</dbReference>
<dbReference type="GO" id="GO:0008967">
    <property type="term" value="F:phosphoglycolate phosphatase activity"/>
    <property type="evidence" value="ECO:0007669"/>
    <property type="project" value="TreeGrafter"/>
</dbReference>
<dbReference type="PANTHER" id="PTHR43434:SF26">
    <property type="entry name" value="PYROPHOSPHATASE PPAX"/>
    <property type="match status" value="1"/>
</dbReference>
<dbReference type="FunFam" id="3.40.50.1000:FF:000022">
    <property type="entry name" value="Phosphoglycolate phosphatase"/>
    <property type="match status" value="1"/>
</dbReference>
<dbReference type="RefSeq" id="WP_113803898.1">
    <property type="nucleotide sequence ID" value="NZ_QOCW01000001.1"/>
</dbReference>
<dbReference type="InterPro" id="IPR023198">
    <property type="entry name" value="PGP-like_dom2"/>
</dbReference>
<dbReference type="PANTHER" id="PTHR43434">
    <property type="entry name" value="PHOSPHOGLYCOLATE PHOSPHATASE"/>
    <property type="match status" value="1"/>
</dbReference>
<dbReference type="InterPro" id="IPR023733">
    <property type="entry name" value="Pyrophosphatase_Ppax"/>
</dbReference>
<dbReference type="InterPro" id="IPR041492">
    <property type="entry name" value="HAD_2"/>
</dbReference>
<comment type="cofactor">
    <cofactor evidence="3">
        <name>Mg(2+)</name>
        <dbReference type="ChEBI" id="CHEBI:18420"/>
    </cofactor>
</comment>
<dbReference type="EMBL" id="QOCW01000001">
    <property type="protein sequence ID" value="RBW71193.1"/>
    <property type="molecule type" value="Genomic_DNA"/>
</dbReference>
<name>A0A366Y452_9BACI</name>
<dbReference type="InterPro" id="IPR036412">
    <property type="entry name" value="HAD-like_sf"/>
</dbReference>
<keyword evidence="2 3" id="KW-0460">Magnesium</keyword>
<accession>A0A366Y452</accession>
<dbReference type="InterPro" id="IPR023214">
    <property type="entry name" value="HAD_sf"/>
</dbReference>
<dbReference type="SFLD" id="SFLDG01135">
    <property type="entry name" value="C1.5.6:_HAD__Beta-PGM__Phospha"/>
    <property type="match status" value="1"/>
</dbReference>